<dbReference type="STRING" id="1802439.A2589_01870"/>
<evidence type="ECO:0000256" key="3">
    <source>
        <dbReference type="SAM" id="Phobius"/>
    </source>
</evidence>
<feature type="domain" description="Leucine-binding protein" evidence="4">
    <location>
        <begin position="35"/>
        <end position="314"/>
    </location>
</feature>
<dbReference type="SUPFAM" id="SSF53822">
    <property type="entry name" value="Periplasmic binding protein-like I"/>
    <property type="match status" value="1"/>
</dbReference>
<dbReference type="InterPro" id="IPR028082">
    <property type="entry name" value="Peripla_BP_I"/>
</dbReference>
<organism evidence="5 6">
    <name type="scientific">Candidatus Vogelbacteria bacterium RIFOXYD1_FULL_46_19</name>
    <dbReference type="NCBI Taxonomy" id="1802439"/>
    <lineage>
        <taxon>Bacteria</taxon>
        <taxon>Candidatus Vogeliibacteriota</taxon>
    </lineage>
</organism>
<feature type="transmembrane region" description="Helical" evidence="3">
    <location>
        <begin position="5"/>
        <end position="22"/>
    </location>
</feature>
<dbReference type="Pfam" id="PF13458">
    <property type="entry name" value="Peripla_BP_6"/>
    <property type="match status" value="1"/>
</dbReference>
<keyword evidence="3" id="KW-0812">Transmembrane</keyword>
<dbReference type="EMBL" id="MHTK01000006">
    <property type="protein sequence ID" value="OHA59588.1"/>
    <property type="molecule type" value="Genomic_DNA"/>
</dbReference>
<gene>
    <name evidence="5" type="ORF">A2589_01870</name>
</gene>
<keyword evidence="3" id="KW-1133">Transmembrane helix</keyword>
<dbReference type="Proteomes" id="UP000177838">
    <property type="component" value="Unassembled WGS sequence"/>
</dbReference>
<dbReference type="AlphaFoldDB" id="A0A1G2QGP8"/>
<evidence type="ECO:0000256" key="1">
    <source>
        <dbReference type="ARBA" id="ARBA00010062"/>
    </source>
</evidence>
<dbReference type="PANTHER" id="PTHR30483:SF6">
    <property type="entry name" value="PERIPLASMIC BINDING PROTEIN OF ABC TRANSPORTER FOR NATURAL AMINO ACIDS"/>
    <property type="match status" value="1"/>
</dbReference>
<keyword evidence="2" id="KW-0732">Signal</keyword>
<keyword evidence="3" id="KW-0472">Membrane</keyword>
<dbReference type="PANTHER" id="PTHR30483">
    <property type="entry name" value="LEUCINE-SPECIFIC-BINDING PROTEIN"/>
    <property type="match status" value="1"/>
</dbReference>
<comment type="similarity">
    <text evidence="1">Belongs to the leucine-binding protein family.</text>
</comment>
<proteinExistence type="inferred from homology"/>
<evidence type="ECO:0000313" key="5">
    <source>
        <dbReference type="EMBL" id="OHA59588.1"/>
    </source>
</evidence>
<protein>
    <recommendedName>
        <fullName evidence="4">Leucine-binding protein domain-containing protein</fullName>
    </recommendedName>
</protein>
<comment type="caution">
    <text evidence="5">The sequence shown here is derived from an EMBL/GenBank/DDBJ whole genome shotgun (WGS) entry which is preliminary data.</text>
</comment>
<dbReference type="InterPro" id="IPR051010">
    <property type="entry name" value="BCAA_transport"/>
</dbReference>
<reference evidence="5 6" key="1">
    <citation type="journal article" date="2016" name="Nat. Commun.">
        <title>Thousands of microbial genomes shed light on interconnected biogeochemical processes in an aquifer system.</title>
        <authorList>
            <person name="Anantharaman K."/>
            <person name="Brown C.T."/>
            <person name="Hug L.A."/>
            <person name="Sharon I."/>
            <person name="Castelle C.J."/>
            <person name="Probst A.J."/>
            <person name="Thomas B.C."/>
            <person name="Singh A."/>
            <person name="Wilkins M.J."/>
            <person name="Karaoz U."/>
            <person name="Brodie E.L."/>
            <person name="Williams K.H."/>
            <person name="Hubbard S.S."/>
            <person name="Banfield J.F."/>
        </authorList>
    </citation>
    <scope>NUCLEOTIDE SEQUENCE [LARGE SCALE GENOMIC DNA]</scope>
</reference>
<name>A0A1G2QGP8_9BACT</name>
<dbReference type="Gene3D" id="3.40.50.2300">
    <property type="match status" value="2"/>
</dbReference>
<evidence type="ECO:0000259" key="4">
    <source>
        <dbReference type="Pfam" id="PF13458"/>
    </source>
</evidence>
<evidence type="ECO:0000313" key="6">
    <source>
        <dbReference type="Proteomes" id="UP000177838"/>
    </source>
</evidence>
<evidence type="ECO:0000256" key="2">
    <source>
        <dbReference type="ARBA" id="ARBA00022729"/>
    </source>
</evidence>
<sequence length="364" mass="39987">MNNKLITVIIIIIILVLGITWFSQKDVAEPAMGESIKIGVITPLTGDLAFWGESSRLGAMLAERELKAEGYQVSVIVEDGQLAPTPSLNAAQKLVSQDGVDAIYSEFNPAAIAVSSFLADKNVFHLYDAAPESPLESNSHTFKTYIDYRQNCEDVARLIKNNRGIEKIGILKINQEFADLCLEGLREVYSEVEVESYNPGSLDFRTQISKLKIAEVEAVVNVTFAPENFAALRQMKELGLDALYVGVTDAFPPSLVAENKEVMTPGKVIVFGLPPATKPFIEKIKKLVPDAKVVDFQAFGLAYIHIKQITKALDGCEGNLSCASEEMAKNGAASEVGFLKFEERVAQFEPSIQEWKDDSFISIK</sequence>
<dbReference type="InterPro" id="IPR028081">
    <property type="entry name" value="Leu-bd"/>
</dbReference>
<accession>A0A1G2QGP8</accession>